<protein>
    <recommendedName>
        <fullName evidence="3">4-carboxymuconolactone decarboxylase</fullName>
    </recommendedName>
</protein>
<reference evidence="1 2" key="1">
    <citation type="submission" date="2014-08" db="EMBL/GenBank/DDBJ databases">
        <title>Draft genome sequence of a novel L-asparaginase producing marine bacterium, Halomonas campaniensis.</title>
        <authorList>
            <person name="Sundarakrishnan B."/>
            <person name="Moushumi Priya A."/>
            <person name="Raman G."/>
            <person name="Sakthivel N."/>
            <person name="Park S."/>
            <person name="Jayachandran S."/>
        </authorList>
    </citation>
    <scope>NUCLEOTIDE SEQUENCE [LARGE SCALE GENOMIC DNA]</scope>
    <source>
        <strain evidence="1 2">SK03</strain>
    </source>
</reference>
<evidence type="ECO:0008006" key="3">
    <source>
        <dbReference type="Google" id="ProtNLM"/>
    </source>
</evidence>
<evidence type="ECO:0000313" key="2">
    <source>
        <dbReference type="Proteomes" id="UP000197334"/>
    </source>
</evidence>
<dbReference type="PANTHER" id="PTHR34846:SF11">
    <property type="entry name" value="4-CARBOXYMUCONOLACTONE DECARBOXYLASE FAMILY PROTEIN (AFU_ORTHOLOGUE AFUA_6G11590)"/>
    <property type="match status" value="1"/>
</dbReference>
<dbReference type="Proteomes" id="UP000197334">
    <property type="component" value="Unassembled WGS sequence"/>
</dbReference>
<name>A0A246S1G7_9GAMM</name>
<dbReference type="InterPro" id="IPR029032">
    <property type="entry name" value="AhpD-like"/>
</dbReference>
<accession>A0A246S1G7</accession>
<sequence>MPSSHVWPTQRLLPPDQSTYNAHQQEIHNLIASGPRGQVRGPLAVWLNRPGLAERAQSLGEYCRYDSSLEKRLSELAILTIAKVWKAEFEWFAHEPHALDAGVSESVVRAIKEGEEPAFEKQDEEVVYRFTLAAHLDRSVSDTLYNQAFDILGKDRLVDLVGLLGYYSLISLTINIFKISPPQGTPPSFS</sequence>
<proteinExistence type="predicted"/>
<dbReference type="PANTHER" id="PTHR34846">
    <property type="entry name" value="4-CARBOXYMUCONOLACTONE DECARBOXYLASE FAMILY PROTEIN (AFU_ORTHOLOGUE AFUA_6G11590)"/>
    <property type="match status" value="1"/>
</dbReference>
<gene>
    <name evidence="1" type="ORF">JI62_07635</name>
</gene>
<keyword evidence="2" id="KW-1185">Reference proteome</keyword>
<comment type="caution">
    <text evidence="1">The sequence shown here is derived from an EMBL/GenBank/DDBJ whole genome shotgun (WGS) entry which is preliminary data.</text>
</comment>
<dbReference type="AlphaFoldDB" id="A0A246S1G7"/>
<dbReference type="Gene3D" id="1.20.1290.10">
    <property type="entry name" value="AhpD-like"/>
    <property type="match status" value="1"/>
</dbReference>
<evidence type="ECO:0000313" key="1">
    <source>
        <dbReference type="EMBL" id="OWV30262.1"/>
    </source>
</evidence>
<dbReference type="EMBL" id="JPUA01000022">
    <property type="protein sequence ID" value="OWV30262.1"/>
    <property type="molecule type" value="Genomic_DNA"/>
</dbReference>
<dbReference type="RefSeq" id="WP_205737497.1">
    <property type="nucleotide sequence ID" value="NZ_JPUA01000022.1"/>
</dbReference>
<organism evidence="1 2">
    <name type="scientific">Halomonas campaniensis</name>
    <dbReference type="NCBI Taxonomy" id="213554"/>
    <lineage>
        <taxon>Bacteria</taxon>
        <taxon>Pseudomonadati</taxon>
        <taxon>Pseudomonadota</taxon>
        <taxon>Gammaproteobacteria</taxon>
        <taxon>Oceanospirillales</taxon>
        <taxon>Halomonadaceae</taxon>
        <taxon>Halomonas</taxon>
    </lineage>
</organism>
<dbReference type="SUPFAM" id="SSF69118">
    <property type="entry name" value="AhpD-like"/>
    <property type="match status" value="1"/>
</dbReference>